<proteinExistence type="inferred from homology"/>
<comment type="caution">
    <text evidence="4">The sequence shown here is derived from an EMBL/GenBank/DDBJ whole genome shotgun (WGS) entry which is preliminary data.</text>
</comment>
<dbReference type="InterPro" id="IPR028081">
    <property type="entry name" value="Leu-bd"/>
</dbReference>
<dbReference type="Proteomes" id="UP000077339">
    <property type="component" value="Unassembled WGS sequence"/>
</dbReference>
<evidence type="ECO:0000256" key="2">
    <source>
        <dbReference type="ARBA" id="ARBA00022729"/>
    </source>
</evidence>
<dbReference type="OrthoDB" id="9783240at2"/>
<dbReference type="PATRIC" id="fig|1453497.3.peg.1206"/>
<dbReference type="PANTHER" id="PTHR30483:SF6">
    <property type="entry name" value="PERIPLASMIC BINDING PROTEIN OF ABC TRANSPORTER FOR NATURAL AMINO ACIDS"/>
    <property type="match status" value="1"/>
</dbReference>
<dbReference type="PANTHER" id="PTHR30483">
    <property type="entry name" value="LEUCINE-SPECIFIC-BINDING PROTEIN"/>
    <property type="match status" value="1"/>
</dbReference>
<organism evidence="4 5">
    <name type="scientific">Kosmotoga arenicorallina S304</name>
    <dbReference type="NCBI Taxonomy" id="1453497"/>
    <lineage>
        <taxon>Bacteria</taxon>
        <taxon>Thermotogati</taxon>
        <taxon>Thermotogota</taxon>
        <taxon>Thermotogae</taxon>
        <taxon>Kosmotogales</taxon>
        <taxon>Kosmotogaceae</taxon>
        <taxon>Kosmotoga</taxon>
    </lineage>
</organism>
<feature type="domain" description="Leucine-binding protein" evidence="3">
    <location>
        <begin position="19"/>
        <end position="356"/>
    </location>
</feature>
<dbReference type="InterPro" id="IPR028082">
    <property type="entry name" value="Peripla_BP_I"/>
</dbReference>
<dbReference type="Gene3D" id="3.40.50.2300">
    <property type="match status" value="2"/>
</dbReference>
<protein>
    <submittedName>
        <fullName evidence="4">Branched-chain amino acid ABC transporter substrate-binding protein</fullName>
    </submittedName>
</protein>
<dbReference type="RefSeq" id="WP_068345982.1">
    <property type="nucleotide sequence ID" value="NZ_JFHK01000003.1"/>
</dbReference>
<dbReference type="AlphaFoldDB" id="A0A176K3G6"/>
<name>A0A176K3G6_9BACT</name>
<sequence>MKKFLVVFVILLSVLSLATIKIGVVLPMTGGIAAFGRMVWEGVEVAHELFPDVNGETIELTIFDNRSDKIEAANAVRRAIDVGNVSAILGEVASSYSLAGGAVAEEKKTPMVTPSSTNPLVTSGKKYVSRVCFIDPFQGWAAAVLAFENLGVRNVAIFMDVEQDYAVGLANFFMQTFQELGGQVFFEYYKSGDQDFTAQISDAMLTGAEALFIPGYYQEIALIAIQARQLGFFGPLITGDGADAPETISIGGDAVNGLYFTTHYHPDSPAVTENAKLFLERYTEKFNKIPAALSALGFDAYMVIRDAIMRAGSADREAIAQAIRSTTNFPGATGIINIDNEGNAVKSVAIVKIEDGQFKYETTINPR</sequence>
<dbReference type="STRING" id="1453497.AT15_06045"/>
<dbReference type="EMBL" id="JFHK01000003">
    <property type="protein sequence ID" value="OAA31632.1"/>
    <property type="molecule type" value="Genomic_DNA"/>
</dbReference>
<dbReference type="SUPFAM" id="SSF53822">
    <property type="entry name" value="Periplasmic binding protein-like I"/>
    <property type="match status" value="1"/>
</dbReference>
<evidence type="ECO:0000256" key="1">
    <source>
        <dbReference type="ARBA" id="ARBA00010062"/>
    </source>
</evidence>
<evidence type="ECO:0000313" key="4">
    <source>
        <dbReference type="EMBL" id="OAA31632.1"/>
    </source>
</evidence>
<accession>A0A176K3G6</accession>
<evidence type="ECO:0000259" key="3">
    <source>
        <dbReference type="Pfam" id="PF13458"/>
    </source>
</evidence>
<dbReference type="InterPro" id="IPR051010">
    <property type="entry name" value="BCAA_transport"/>
</dbReference>
<evidence type="ECO:0000313" key="5">
    <source>
        <dbReference type="Proteomes" id="UP000077339"/>
    </source>
</evidence>
<keyword evidence="5" id="KW-1185">Reference proteome</keyword>
<reference evidence="4 5" key="1">
    <citation type="submission" date="2014-02" db="EMBL/GenBank/DDBJ databases">
        <title>Kosmotoga genome sequencing.</title>
        <authorList>
            <person name="Pollo S.M."/>
            <person name="Charchuk R."/>
            <person name="Nesbo C.L."/>
        </authorList>
    </citation>
    <scope>NUCLEOTIDE SEQUENCE [LARGE SCALE GENOMIC DNA]</scope>
    <source>
        <strain evidence="4 5">S304</strain>
    </source>
</reference>
<dbReference type="CDD" id="cd06347">
    <property type="entry name" value="PBP1_ABC_LivK_ligand_binding-like"/>
    <property type="match status" value="1"/>
</dbReference>
<keyword evidence="2" id="KW-0732">Signal</keyword>
<dbReference type="Pfam" id="PF13458">
    <property type="entry name" value="Peripla_BP_6"/>
    <property type="match status" value="1"/>
</dbReference>
<gene>
    <name evidence="4" type="ORF">AT15_06045</name>
</gene>
<comment type="similarity">
    <text evidence="1">Belongs to the leucine-binding protein family.</text>
</comment>